<dbReference type="AlphaFoldDB" id="A0AAX4KNF2"/>
<name>A0AAX4KNF2_9TREE</name>
<dbReference type="EMBL" id="CP144089">
    <property type="protein sequence ID" value="WWD07248.1"/>
    <property type="molecule type" value="Genomic_DNA"/>
</dbReference>
<dbReference type="RefSeq" id="XP_066085215.1">
    <property type="nucleotide sequence ID" value="XM_066229118.1"/>
</dbReference>
<gene>
    <name evidence="1" type="ORF">V865_005345</name>
</gene>
<dbReference type="GeneID" id="91104146"/>
<proteinExistence type="predicted"/>
<evidence type="ECO:0000313" key="1">
    <source>
        <dbReference type="EMBL" id="WWD07248.1"/>
    </source>
</evidence>
<keyword evidence="2" id="KW-1185">Reference proteome</keyword>
<protein>
    <recommendedName>
        <fullName evidence="3">ELYS-like domain-containing protein</fullName>
    </recommendedName>
</protein>
<dbReference type="KEGG" id="ker:91104146"/>
<accession>A0AAX4KNF2</accession>
<sequence length="453" mass="50972">MKIRLKWWETSVTLNRAKTLPGISDAQRQALSGKIDSLGSKSNYLNSEPSYVSHGFFRRAPEVLMRSLPAFRANCYTSYSLVDDTVKLYTLLQYVGNQMSSDPPADWLLAYEAASRRLVDNVEILRTVSACDTYIQLIFWEILHEVMWASRILTCQRLVALRNCADGSSGSSDDQSRHFWDSLCTLKAERRLCDSILVKQLLRRGEDAGSCELLLAGRFPEDNLHLLGCVLRCEDFKSEDPKPTGFLGRLEDYPTWSSPILTILGDLDARALNDEELVLSKLPVMEKEESLLPKQEREILALVRGEDFMAYHEKLQDAWDVCSAHITEYESGFGGSQFPSLDEESLLSTIKFTRDDQEITESKIDIPGKGPAKIRIDRDYVLGTGHNQSLTLRNIPADKLSLTGKLGEAVDTNRKEGPTESLWSRVGEDLEGSDSAMEIIDYFDDDGIPEPLP</sequence>
<evidence type="ECO:0000313" key="2">
    <source>
        <dbReference type="Proteomes" id="UP001358614"/>
    </source>
</evidence>
<evidence type="ECO:0008006" key="3">
    <source>
        <dbReference type="Google" id="ProtNLM"/>
    </source>
</evidence>
<organism evidence="1 2">
    <name type="scientific">Kwoniella europaea PYCC6329</name>
    <dbReference type="NCBI Taxonomy" id="1423913"/>
    <lineage>
        <taxon>Eukaryota</taxon>
        <taxon>Fungi</taxon>
        <taxon>Dikarya</taxon>
        <taxon>Basidiomycota</taxon>
        <taxon>Agaricomycotina</taxon>
        <taxon>Tremellomycetes</taxon>
        <taxon>Tremellales</taxon>
        <taxon>Cryptococcaceae</taxon>
        <taxon>Kwoniella</taxon>
    </lineage>
</organism>
<reference evidence="1 2" key="1">
    <citation type="submission" date="2024-01" db="EMBL/GenBank/DDBJ databases">
        <title>Comparative genomics of Cryptococcus and Kwoniella reveals pathogenesis evolution and contrasting modes of karyotype evolution via chromosome fusion or intercentromeric recombination.</title>
        <authorList>
            <person name="Coelho M.A."/>
            <person name="David-Palma M."/>
            <person name="Shea T."/>
            <person name="Bowers K."/>
            <person name="McGinley-Smith S."/>
            <person name="Mohammad A.W."/>
            <person name="Gnirke A."/>
            <person name="Yurkov A.M."/>
            <person name="Nowrousian M."/>
            <person name="Sun S."/>
            <person name="Cuomo C.A."/>
            <person name="Heitman J."/>
        </authorList>
    </citation>
    <scope>NUCLEOTIDE SEQUENCE [LARGE SCALE GENOMIC DNA]</scope>
    <source>
        <strain evidence="1 2">PYCC6329</strain>
    </source>
</reference>
<dbReference type="Proteomes" id="UP001358614">
    <property type="component" value="Chromosome 1"/>
</dbReference>